<dbReference type="EMBL" id="CP040017">
    <property type="protein sequence ID" value="QCP10434.1"/>
    <property type="molecule type" value="Genomic_DNA"/>
</dbReference>
<dbReference type="Proteomes" id="UP000298763">
    <property type="component" value="Chromosome"/>
</dbReference>
<evidence type="ECO:0000313" key="22">
    <source>
        <dbReference type="Proteomes" id="UP000298763"/>
    </source>
</evidence>
<evidence type="ECO:0000259" key="18">
    <source>
        <dbReference type="Pfam" id="PF00593"/>
    </source>
</evidence>
<organism evidence="20 23">
    <name type="scientific">Pseudoduganella umbonata</name>
    <dbReference type="NCBI Taxonomy" id="864828"/>
    <lineage>
        <taxon>Bacteria</taxon>
        <taxon>Pseudomonadati</taxon>
        <taxon>Pseudomonadota</taxon>
        <taxon>Betaproteobacteria</taxon>
        <taxon>Burkholderiales</taxon>
        <taxon>Oxalobacteraceae</taxon>
        <taxon>Telluria group</taxon>
        <taxon>Pseudoduganella</taxon>
    </lineage>
</organism>
<evidence type="ECO:0000256" key="2">
    <source>
        <dbReference type="ARBA" id="ARBA00009810"/>
    </source>
</evidence>
<dbReference type="Pfam" id="PF00593">
    <property type="entry name" value="TonB_dep_Rec_b-barrel"/>
    <property type="match status" value="1"/>
</dbReference>
<dbReference type="OrthoDB" id="7386960at2"/>
<keyword evidence="6 14" id="KW-0812">Transmembrane</keyword>
<protein>
    <submittedName>
        <fullName evidence="20">Outer membrane receptor protein involved in Fe transport</fullName>
    </submittedName>
    <submittedName>
        <fullName evidence="21">TonB-dependent receptor</fullName>
    </submittedName>
</protein>
<evidence type="ECO:0000256" key="9">
    <source>
        <dbReference type="ARBA" id="ARBA00023065"/>
    </source>
</evidence>
<evidence type="ECO:0000256" key="16">
    <source>
        <dbReference type="RuleBase" id="RU003357"/>
    </source>
</evidence>
<dbReference type="InterPro" id="IPR000531">
    <property type="entry name" value="Beta-barrel_TonB"/>
</dbReference>
<keyword evidence="4 14" id="KW-1134">Transmembrane beta strand</keyword>
<dbReference type="GO" id="GO:0009279">
    <property type="term" value="C:cell outer membrane"/>
    <property type="evidence" value="ECO:0007669"/>
    <property type="project" value="UniProtKB-SubCell"/>
</dbReference>
<dbReference type="Gene3D" id="2.170.130.10">
    <property type="entry name" value="TonB-dependent receptor, plug domain"/>
    <property type="match status" value="1"/>
</dbReference>
<feature type="domain" description="TonB-dependent receptor-like beta-barrel" evidence="18">
    <location>
        <begin position="345"/>
        <end position="810"/>
    </location>
</feature>
<dbReference type="Proteomes" id="UP000584325">
    <property type="component" value="Unassembled WGS sequence"/>
</dbReference>
<reference evidence="20 23" key="2">
    <citation type="submission" date="2020-08" db="EMBL/GenBank/DDBJ databases">
        <title>Genomic Encyclopedia of Type Strains, Phase III (KMG-III): the genomes of soil and plant-associated and newly described type strains.</title>
        <authorList>
            <person name="Whitman W."/>
        </authorList>
    </citation>
    <scope>NUCLEOTIDE SEQUENCE [LARGE SCALE GENOMIC DNA]</scope>
    <source>
        <strain evidence="20 23">CECT 7753</strain>
    </source>
</reference>
<evidence type="ECO:0000256" key="13">
    <source>
        <dbReference type="ARBA" id="ARBA00023237"/>
    </source>
</evidence>
<dbReference type="InterPro" id="IPR036942">
    <property type="entry name" value="Beta-barrel_TonB_sf"/>
</dbReference>
<evidence type="ECO:0000256" key="5">
    <source>
        <dbReference type="ARBA" id="ARBA00022496"/>
    </source>
</evidence>
<feature type="short sequence motif" description="TonB C-terminal box" evidence="15">
    <location>
        <begin position="842"/>
        <end position="859"/>
    </location>
</feature>
<dbReference type="InterPro" id="IPR010917">
    <property type="entry name" value="TonB_rcpt_CS"/>
</dbReference>
<dbReference type="InterPro" id="IPR037066">
    <property type="entry name" value="Plug_dom_sf"/>
</dbReference>
<evidence type="ECO:0000256" key="11">
    <source>
        <dbReference type="ARBA" id="ARBA00023136"/>
    </source>
</evidence>
<keyword evidence="3 14" id="KW-0813">Transport</keyword>
<keyword evidence="7 17" id="KW-0732">Signal</keyword>
<evidence type="ECO:0000259" key="19">
    <source>
        <dbReference type="Pfam" id="PF07715"/>
    </source>
</evidence>
<evidence type="ECO:0000256" key="10">
    <source>
        <dbReference type="ARBA" id="ARBA00023077"/>
    </source>
</evidence>
<dbReference type="Gene3D" id="2.40.170.20">
    <property type="entry name" value="TonB-dependent receptor, beta-barrel domain"/>
    <property type="match status" value="1"/>
</dbReference>
<dbReference type="PROSITE" id="PS52016">
    <property type="entry name" value="TONB_DEPENDENT_REC_3"/>
    <property type="match status" value="1"/>
</dbReference>
<dbReference type="SUPFAM" id="SSF56935">
    <property type="entry name" value="Porins"/>
    <property type="match status" value="1"/>
</dbReference>
<comment type="similarity">
    <text evidence="2 14 16">Belongs to the TonB-dependent receptor family.</text>
</comment>
<evidence type="ECO:0000256" key="7">
    <source>
        <dbReference type="ARBA" id="ARBA00022729"/>
    </source>
</evidence>
<dbReference type="InterPro" id="IPR039426">
    <property type="entry name" value="TonB-dep_rcpt-like"/>
</dbReference>
<keyword evidence="9" id="KW-0406">Ion transport</keyword>
<dbReference type="GO" id="GO:0015344">
    <property type="term" value="F:siderophore uptake transmembrane transporter activity"/>
    <property type="evidence" value="ECO:0007669"/>
    <property type="project" value="TreeGrafter"/>
</dbReference>
<evidence type="ECO:0000313" key="20">
    <source>
        <dbReference type="EMBL" id="MBB3221257.1"/>
    </source>
</evidence>
<dbReference type="PROSITE" id="PS01156">
    <property type="entry name" value="TONB_DEPENDENT_REC_2"/>
    <property type="match status" value="1"/>
</dbReference>
<name>A0A4P8HPP5_9BURK</name>
<comment type="subcellular location">
    <subcellularLocation>
        <location evidence="1 14">Cell outer membrane</location>
        <topology evidence="1 14">Multi-pass membrane protein</topology>
    </subcellularLocation>
</comment>
<feature type="chain" id="PRO_5044607314" evidence="17">
    <location>
        <begin position="32"/>
        <end position="859"/>
    </location>
</feature>
<evidence type="ECO:0000256" key="8">
    <source>
        <dbReference type="ARBA" id="ARBA00023004"/>
    </source>
</evidence>
<evidence type="ECO:0000256" key="14">
    <source>
        <dbReference type="PROSITE-ProRule" id="PRU01360"/>
    </source>
</evidence>
<keyword evidence="12 20" id="KW-0675">Receptor</keyword>
<feature type="domain" description="TonB-dependent receptor plug" evidence="19">
    <location>
        <begin position="69"/>
        <end position="182"/>
    </location>
</feature>
<sequence length="859" mass="90581">MKHCRQRALCAAIHSIFAAAATALVAVPAQAQEGAAPAAPAEASSAATQADALGLNTVVVTGVSGGKSKMRSSISVTDIDPQQIADFGPRSEAEVLHLIPGIRAESSAGPGGNSNITVRGLPIASGGSKYVQLQEDGLPVVEFGDMNFANNDYWLRYDANIARIETVRGGSASTFASHAPGAIINFLSKTGEEDGGSVAFSHGLNYKENRTDLEYGGHLSPDLRFHIGGFYRDGEGPRNSSYNTERGYQVKGNITRTFNGGQGYFRAYFKVLDDRAPTYTSMPARADIHGNTLSGFSSIPGFDILRDSQNSIYNTSALAVGPVGTATRVADLTQGISVNAKSVGFEFHNQFNGFTVDDKFRYTSQSGAFQTQFWGLETLAGTLAGFGAGSSAVYVNGPKAGQQVTQANLATGFISNGAAIDVRTPDIGHYANDLSVGRSFKLDGATLGAKAGYYHSNQDIVEQWSISGRLMEVGRDGALIDILGAGGAALTSMGLTGYNDQWGACCARNYDAHYTTDAPYLGLTYARGPLDIDASVRRDSVQASGSYAGPTRLAGGADVDGDGAVTGAERNVYVIDSAHPRPINYKVGYNSYSLGANYQFGKDVSAFARASRGGRAIADRLLFSSNIDAVTGGLSAGADAAAVARVRQLELGLKYRARRDWGSFGLFSTLYHSTVSEFDYDQTRTVGPRLNQTGYRSNGLELESVLRIGGFALNANATYTDLKITSDLVGQAAGTSTVGNTPHGSPRWLYAVSPRYDFGAGSAGLSIIGQSRVWSDDANTLQVKGRYLVNSFVNYHVTPDITLSLNVNNLLDDIAFSAGVDQGSLAQVRALGAAIGAQGVVSSRPEAGRTVSLAVRYSF</sequence>
<gene>
    <name evidence="21" type="ORF">FCL38_08335</name>
    <name evidence="20" type="ORF">FHS02_002064</name>
</gene>
<evidence type="ECO:0000256" key="4">
    <source>
        <dbReference type="ARBA" id="ARBA00022452"/>
    </source>
</evidence>
<evidence type="ECO:0000313" key="21">
    <source>
        <dbReference type="EMBL" id="QCP10434.1"/>
    </source>
</evidence>
<accession>A0A4P8HPP5</accession>
<evidence type="ECO:0000256" key="1">
    <source>
        <dbReference type="ARBA" id="ARBA00004571"/>
    </source>
</evidence>
<keyword evidence="11 14" id="KW-0472">Membrane</keyword>
<evidence type="ECO:0000256" key="17">
    <source>
        <dbReference type="SAM" id="SignalP"/>
    </source>
</evidence>
<dbReference type="InterPro" id="IPR012910">
    <property type="entry name" value="Plug_dom"/>
</dbReference>
<dbReference type="PANTHER" id="PTHR32552:SF89">
    <property type="entry name" value="CATECHOLATE SIDEROPHORE RECEPTOR FIU"/>
    <property type="match status" value="1"/>
</dbReference>
<dbReference type="EMBL" id="JACHXS010000003">
    <property type="protein sequence ID" value="MBB3221257.1"/>
    <property type="molecule type" value="Genomic_DNA"/>
</dbReference>
<keyword evidence="13 14" id="KW-0998">Cell outer membrane</keyword>
<dbReference type="AlphaFoldDB" id="A0A4P8HPP5"/>
<dbReference type="RefSeq" id="WP_137313318.1">
    <property type="nucleotide sequence ID" value="NZ_CP040017.1"/>
</dbReference>
<keyword evidence="10 16" id="KW-0798">TonB box</keyword>
<evidence type="ECO:0000256" key="6">
    <source>
        <dbReference type="ARBA" id="ARBA00022692"/>
    </source>
</evidence>
<reference evidence="21 22" key="1">
    <citation type="submission" date="2019-05" db="EMBL/GenBank/DDBJ databases">
        <title>Draft Genome Sequences of Six Type Strains of the Genus Massilia.</title>
        <authorList>
            <person name="Miess H."/>
            <person name="Frediansyhah A."/>
            <person name="Gross H."/>
        </authorList>
    </citation>
    <scope>NUCLEOTIDE SEQUENCE [LARGE SCALE GENOMIC DNA]</scope>
    <source>
        <strain evidence="21 22">DSMZ 26121</strain>
    </source>
</reference>
<evidence type="ECO:0000313" key="23">
    <source>
        <dbReference type="Proteomes" id="UP000584325"/>
    </source>
</evidence>
<evidence type="ECO:0000256" key="12">
    <source>
        <dbReference type="ARBA" id="ARBA00023170"/>
    </source>
</evidence>
<evidence type="ECO:0000256" key="15">
    <source>
        <dbReference type="PROSITE-ProRule" id="PRU10144"/>
    </source>
</evidence>
<dbReference type="PANTHER" id="PTHR32552">
    <property type="entry name" value="FERRICHROME IRON RECEPTOR-RELATED"/>
    <property type="match status" value="1"/>
</dbReference>
<keyword evidence="22" id="KW-1185">Reference proteome</keyword>
<keyword evidence="5" id="KW-0410">Iron transport</keyword>
<feature type="signal peptide" evidence="17">
    <location>
        <begin position="1"/>
        <end position="31"/>
    </location>
</feature>
<dbReference type="Pfam" id="PF07715">
    <property type="entry name" value="Plug"/>
    <property type="match status" value="1"/>
</dbReference>
<proteinExistence type="inferred from homology"/>
<keyword evidence="8" id="KW-0408">Iron</keyword>
<evidence type="ECO:0000256" key="3">
    <source>
        <dbReference type="ARBA" id="ARBA00022448"/>
    </source>
</evidence>